<evidence type="ECO:0000313" key="1">
    <source>
        <dbReference type="EMBL" id="MEW9502597.1"/>
    </source>
</evidence>
<comment type="caution">
    <text evidence="1">The sequence shown here is derived from an EMBL/GenBank/DDBJ whole genome shotgun (WGS) entry which is preliminary data.</text>
</comment>
<dbReference type="InterPro" id="IPR038472">
    <property type="entry name" value="DndE_sf"/>
</dbReference>
<reference evidence="1 2" key="1">
    <citation type="journal article" date="1979" name="Int. J. Syst. Evol. Microbiol.">
        <title>Bacillus globisporus subsp. marinus subsp. nov.</title>
        <authorList>
            <person name="Liu H."/>
        </authorList>
    </citation>
    <scope>NUCLEOTIDE SEQUENCE [LARGE SCALE GENOMIC DNA]</scope>
    <source>
        <strain evidence="1 2">DSM 1297</strain>
    </source>
</reference>
<organism evidence="1 2">
    <name type="scientific">Jeotgalibacillus marinus</name>
    <dbReference type="NCBI Taxonomy" id="86667"/>
    <lineage>
        <taxon>Bacteria</taxon>
        <taxon>Bacillati</taxon>
        <taxon>Bacillota</taxon>
        <taxon>Bacilli</taxon>
        <taxon>Bacillales</taxon>
        <taxon>Caryophanaceae</taxon>
        <taxon>Jeotgalibacillus</taxon>
    </lineage>
</organism>
<dbReference type="Pfam" id="PF08870">
    <property type="entry name" value="DndE"/>
    <property type="match status" value="1"/>
</dbReference>
<sequence length="121" mass="13856">MNFRLKTDSNTATTLKSLQSSTSMTPNILARLSIALSLKVPTIPELKSSDPDGLEFNRNTLTGDQDYFYKALIRQHSKRHVEEEEYFPGLYNAHLSRGCILLEQEYQHSGNYDKFISNLLK</sequence>
<dbReference type="Proteomes" id="UP001556040">
    <property type="component" value="Unassembled WGS sequence"/>
</dbReference>
<keyword evidence="2" id="KW-1185">Reference proteome</keyword>
<protein>
    <submittedName>
        <fullName evidence="1">DndE family protein</fullName>
    </submittedName>
</protein>
<accession>A0ABV3Q5I4</accession>
<dbReference type="Gene3D" id="1.10.1220.160">
    <property type="entry name" value="DNA sulphur modification protein DndE"/>
    <property type="match status" value="1"/>
</dbReference>
<evidence type="ECO:0000313" key="2">
    <source>
        <dbReference type="Proteomes" id="UP001556040"/>
    </source>
</evidence>
<dbReference type="RefSeq" id="WP_367780089.1">
    <property type="nucleotide sequence ID" value="NZ_JBFMIA010000012.1"/>
</dbReference>
<dbReference type="EMBL" id="JBFMIA010000012">
    <property type="protein sequence ID" value="MEW9502597.1"/>
    <property type="molecule type" value="Genomic_DNA"/>
</dbReference>
<name>A0ABV3Q5I4_9BACL</name>
<proteinExistence type="predicted"/>
<dbReference type="InterPro" id="IPR014969">
    <property type="entry name" value="DNA_S_DndE"/>
</dbReference>
<gene>
    <name evidence="1" type="ORF">AB1471_12440</name>
</gene>